<dbReference type="Proteomes" id="UP000025061">
    <property type="component" value="Unassembled WGS sequence"/>
</dbReference>
<dbReference type="GO" id="GO:0044877">
    <property type="term" value="F:protein-containing complex binding"/>
    <property type="evidence" value="ECO:0007669"/>
    <property type="project" value="TreeGrafter"/>
</dbReference>
<dbReference type="CDD" id="cd05271">
    <property type="entry name" value="NDUFA9_like_SDR_a"/>
    <property type="match status" value="1"/>
</dbReference>
<evidence type="ECO:0000313" key="2">
    <source>
        <dbReference type="EMBL" id="KCZ94903.1"/>
    </source>
</evidence>
<accession>A0A059FWR0</accession>
<keyword evidence="3" id="KW-1185">Reference proteome</keyword>
<sequence length="350" mass="38256">MVKAHNNGIGAAFAPTQDDRTMSKGLVTLVGGSGFIGRYAARALVEKGWRVRVACRRVHNAIDVRLAGPPGWVDVVQANIRDRASLERAVDGADAVVNLVGILFEHARQTFEGAQTDGAALLAEVAREKGIKRFVQISAIGADPDSRSPYGRTKAAAEEAVRERFPSAVILRPSIVFGPEDQFFNRFANMARFVPFMPAIGGGKTKFQPVYAGDVAAAIAGAVEREDAAGRTFELGGPRSYSFNELYDIILKMIDRPRFKIPLPFFVARPMAYISGAVWRHIPPFSWGLLGDPPLTGSQVEMLAYDNVVSDGALGIRDLGVLQLESIEAIVPTYLWRFRPYGEFHKPREA</sequence>
<dbReference type="PANTHER" id="PTHR12126">
    <property type="entry name" value="NADH-UBIQUINONE OXIDOREDUCTASE 39 KDA SUBUNIT-RELATED"/>
    <property type="match status" value="1"/>
</dbReference>
<evidence type="ECO:0000259" key="1">
    <source>
        <dbReference type="Pfam" id="PF01370"/>
    </source>
</evidence>
<dbReference type="PATRIC" id="fig|1280951.3.peg.1800"/>
<organism evidence="2 3">
    <name type="scientific">Hyphomonas hirschiana VP5</name>
    <dbReference type="NCBI Taxonomy" id="1280951"/>
    <lineage>
        <taxon>Bacteria</taxon>
        <taxon>Pseudomonadati</taxon>
        <taxon>Pseudomonadota</taxon>
        <taxon>Alphaproteobacteria</taxon>
        <taxon>Hyphomonadales</taxon>
        <taxon>Hyphomonadaceae</taxon>
        <taxon>Hyphomonas</taxon>
    </lineage>
</organism>
<proteinExistence type="predicted"/>
<dbReference type="Pfam" id="PF01370">
    <property type="entry name" value="Epimerase"/>
    <property type="match status" value="1"/>
</dbReference>
<dbReference type="SUPFAM" id="SSF51735">
    <property type="entry name" value="NAD(P)-binding Rossmann-fold domains"/>
    <property type="match status" value="1"/>
</dbReference>
<dbReference type="Gene3D" id="3.40.50.720">
    <property type="entry name" value="NAD(P)-binding Rossmann-like Domain"/>
    <property type="match status" value="1"/>
</dbReference>
<comment type="caution">
    <text evidence="2">The sequence shown here is derived from an EMBL/GenBank/DDBJ whole genome shotgun (WGS) entry which is preliminary data.</text>
</comment>
<name>A0A059FWR0_9PROT</name>
<dbReference type="InterPro" id="IPR001509">
    <property type="entry name" value="Epimerase_deHydtase"/>
</dbReference>
<dbReference type="InterPro" id="IPR051207">
    <property type="entry name" value="ComplexI_NDUFA9_subunit"/>
</dbReference>
<dbReference type="EMBL" id="ARYI01000006">
    <property type="protein sequence ID" value="KCZ94903.1"/>
    <property type="molecule type" value="Genomic_DNA"/>
</dbReference>
<feature type="domain" description="NAD-dependent epimerase/dehydratase" evidence="1">
    <location>
        <begin position="28"/>
        <end position="236"/>
    </location>
</feature>
<reference evidence="2 3" key="1">
    <citation type="submission" date="2013-04" db="EMBL/GenBank/DDBJ databases">
        <title>Hyphomonas hirschiana VP5 Genome Sequencing.</title>
        <authorList>
            <person name="Lai Q."/>
            <person name="Shao Z."/>
        </authorList>
    </citation>
    <scope>NUCLEOTIDE SEQUENCE [LARGE SCALE GENOMIC DNA]</scope>
    <source>
        <strain evidence="2 3">VP5</strain>
    </source>
</reference>
<gene>
    <name evidence="2" type="ORF">HHI_08913</name>
</gene>
<dbReference type="PANTHER" id="PTHR12126:SF11">
    <property type="entry name" value="NADH DEHYDROGENASE [UBIQUINONE] 1 ALPHA SUBCOMPLEX SUBUNIT 9, MITOCHONDRIAL"/>
    <property type="match status" value="1"/>
</dbReference>
<dbReference type="AlphaFoldDB" id="A0A059FWR0"/>
<dbReference type="FunFam" id="3.40.50.720:FF:000702">
    <property type="entry name" value="NADH dehydrogenase (Ubiquinone)"/>
    <property type="match status" value="1"/>
</dbReference>
<dbReference type="InterPro" id="IPR036291">
    <property type="entry name" value="NAD(P)-bd_dom_sf"/>
</dbReference>
<protein>
    <submittedName>
        <fullName evidence="2">Putative NADH-quinone oxidoreductase</fullName>
    </submittedName>
</protein>
<evidence type="ECO:0000313" key="3">
    <source>
        <dbReference type="Proteomes" id="UP000025061"/>
    </source>
</evidence>